<protein>
    <submittedName>
        <fullName evidence="1">Uncharacterized protein</fullName>
    </submittedName>
</protein>
<organism evidence="1">
    <name type="scientific">Salvia splendens</name>
    <name type="common">Scarlet sage</name>
    <dbReference type="NCBI Taxonomy" id="180675"/>
    <lineage>
        <taxon>Eukaryota</taxon>
        <taxon>Viridiplantae</taxon>
        <taxon>Streptophyta</taxon>
        <taxon>Embryophyta</taxon>
        <taxon>Tracheophyta</taxon>
        <taxon>Spermatophyta</taxon>
        <taxon>Magnoliopsida</taxon>
        <taxon>eudicotyledons</taxon>
        <taxon>Gunneridae</taxon>
        <taxon>Pentapetalae</taxon>
        <taxon>asterids</taxon>
        <taxon>lamiids</taxon>
        <taxon>Lamiales</taxon>
        <taxon>Lamiaceae</taxon>
        <taxon>Nepetoideae</taxon>
        <taxon>Mentheae</taxon>
        <taxon>Salviinae</taxon>
        <taxon>Salvia</taxon>
        <taxon>Salvia subgen. Calosphace</taxon>
        <taxon>core Calosphace</taxon>
    </lineage>
</organism>
<gene>
    <name evidence="1" type="ORF">SASPL_138118</name>
</gene>
<sequence>MHPLNLLLRSSNLCRSFSCPISVGILPLRLLFPSFRLHGRLESRLKPRYLTWDLSRDLEIQVGILPLSWHPPKVRICRFLKVSRSSSSGHSLAVEASGEEEDCQILAVFECVEGSHSIGEEVVREGERVFGMLPEKVLLPRSRACKCWRLLRRRRVVRLVHFVREGGKVPLREGDIEPMTLFIEKFKILMSWEMLQIYEGLEEVDGYRESADEWAEEGVEAQGLLERWMVIGKVRMSGPKRELKLKSRVREGRRPDRWLWERFMWARNGRFGRASEQVVEGNQLRLTEGDWEEMNDNKEFVVACCNITLHLLRVETNCERE</sequence>
<evidence type="ECO:0000313" key="1">
    <source>
        <dbReference type="EMBL" id="KAG6401267.1"/>
    </source>
</evidence>
<evidence type="ECO:0000313" key="2">
    <source>
        <dbReference type="Proteomes" id="UP000298416"/>
    </source>
</evidence>
<accession>A0A8X8ZE11</accession>
<reference evidence="1" key="2">
    <citation type="submission" date="2020-08" db="EMBL/GenBank/DDBJ databases">
        <title>Plant Genome Project.</title>
        <authorList>
            <person name="Zhang R.-G."/>
        </authorList>
    </citation>
    <scope>NUCLEOTIDE SEQUENCE</scope>
    <source>
        <strain evidence="1">Huo1</strain>
        <tissue evidence="1">Leaf</tissue>
    </source>
</reference>
<proteinExistence type="predicted"/>
<reference evidence="1" key="1">
    <citation type="submission" date="2018-01" db="EMBL/GenBank/DDBJ databases">
        <authorList>
            <person name="Mao J.F."/>
        </authorList>
    </citation>
    <scope>NUCLEOTIDE SEQUENCE</scope>
    <source>
        <strain evidence="1">Huo1</strain>
        <tissue evidence="1">Leaf</tissue>
    </source>
</reference>
<dbReference type="EMBL" id="PNBA02000014">
    <property type="protein sequence ID" value="KAG6401267.1"/>
    <property type="molecule type" value="Genomic_DNA"/>
</dbReference>
<name>A0A8X8ZE11_SALSN</name>
<comment type="caution">
    <text evidence="1">The sequence shown here is derived from an EMBL/GenBank/DDBJ whole genome shotgun (WGS) entry which is preliminary data.</text>
</comment>
<keyword evidence="2" id="KW-1185">Reference proteome</keyword>
<dbReference type="AlphaFoldDB" id="A0A8X8ZE11"/>
<dbReference type="Proteomes" id="UP000298416">
    <property type="component" value="Unassembled WGS sequence"/>
</dbReference>